<reference evidence="3 4" key="1">
    <citation type="submission" date="2019-07" db="EMBL/GenBank/DDBJ databases">
        <title>Whole genome shotgun sequence of Actinotalea fermentans NBRC 105374.</title>
        <authorList>
            <person name="Hosoyama A."/>
            <person name="Uohara A."/>
            <person name="Ohji S."/>
            <person name="Ichikawa N."/>
        </authorList>
    </citation>
    <scope>NUCLEOTIDE SEQUENCE [LARGE SCALE GENOMIC DNA]</scope>
    <source>
        <strain evidence="3 4">NBRC 105374</strain>
    </source>
</reference>
<dbReference type="AlphaFoldDB" id="A0A511YZN4"/>
<comment type="caution">
    <text evidence="3">The sequence shown here is derived from an EMBL/GenBank/DDBJ whole genome shotgun (WGS) entry which is preliminary data.</text>
</comment>
<evidence type="ECO:0000313" key="4">
    <source>
        <dbReference type="Proteomes" id="UP000321484"/>
    </source>
</evidence>
<feature type="region of interest" description="Disordered" evidence="1">
    <location>
        <begin position="212"/>
        <end position="248"/>
    </location>
</feature>
<accession>A0A511YZN4</accession>
<feature type="domain" description="YgjP-like metallopeptidase" evidence="2">
    <location>
        <begin position="140"/>
        <end position="197"/>
    </location>
</feature>
<feature type="region of interest" description="Disordered" evidence="1">
    <location>
        <begin position="41"/>
        <end position="61"/>
    </location>
</feature>
<name>A0A511YZN4_9CELL</name>
<feature type="compositionally biased region" description="Low complexity" evidence="1">
    <location>
        <begin position="18"/>
        <end position="27"/>
    </location>
</feature>
<protein>
    <recommendedName>
        <fullName evidence="2">YgjP-like metallopeptidase domain-containing protein</fullName>
    </recommendedName>
</protein>
<evidence type="ECO:0000313" key="3">
    <source>
        <dbReference type="EMBL" id="GEN80655.1"/>
    </source>
</evidence>
<proteinExistence type="predicted"/>
<dbReference type="InterPro" id="IPR002725">
    <property type="entry name" value="YgjP-like_metallopeptidase"/>
</dbReference>
<dbReference type="Pfam" id="PF01863">
    <property type="entry name" value="YgjP-like"/>
    <property type="match status" value="1"/>
</dbReference>
<organism evidence="3 4">
    <name type="scientific">Actinotalea fermentans</name>
    <dbReference type="NCBI Taxonomy" id="43671"/>
    <lineage>
        <taxon>Bacteria</taxon>
        <taxon>Bacillati</taxon>
        <taxon>Actinomycetota</taxon>
        <taxon>Actinomycetes</taxon>
        <taxon>Micrococcales</taxon>
        <taxon>Cellulomonadaceae</taxon>
        <taxon>Actinotalea</taxon>
    </lineage>
</organism>
<evidence type="ECO:0000256" key="1">
    <source>
        <dbReference type="SAM" id="MobiDB-lite"/>
    </source>
</evidence>
<dbReference type="PANTHER" id="PTHR30399:SF1">
    <property type="entry name" value="UTP PYROPHOSPHATASE"/>
    <property type="match status" value="1"/>
</dbReference>
<sequence length="248" mass="26877">MPDFTRYAGFSTGRAARRAGPPAVHGGRATSAAAATVLLVPPRSRPASPEPALPDVEVRRSRRRTRTVTAFRENGRLVVAIPDRFTRVQEREWVRRMVAKVESSEQRRRPSDEQLAARAAELSRRYLGGQARPTSITWSSRQGRRWGSCTVTEGTIRISTRVQGMPGWVLDYVLLHELAHLLCAGHGPAFWALLGGYPHLDRARGFLEGVAHATDMPPDADGEGELDGAGDGDPEGAGDAGAPEVGLD</sequence>
<dbReference type="CDD" id="cd07344">
    <property type="entry name" value="M48_yhfN_like"/>
    <property type="match status" value="1"/>
</dbReference>
<dbReference type="Gene3D" id="3.30.2010.10">
    <property type="entry name" value="Metalloproteases ('zincins'), catalytic domain"/>
    <property type="match status" value="1"/>
</dbReference>
<dbReference type="PANTHER" id="PTHR30399">
    <property type="entry name" value="UNCHARACTERIZED PROTEIN YGJP"/>
    <property type="match status" value="1"/>
</dbReference>
<feature type="compositionally biased region" description="Acidic residues" evidence="1">
    <location>
        <begin position="218"/>
        <end position="236"/>
    </location>
</feature>
<feature type="region of interest" description="Disordered" evidence="1">
    <location>
        <begin position="1"/>
        <end position="27"/>
    </location>
</feature>
<keyword evidence="4" id="KW-1185">Reference proteome</keyword>
<evidence type="ECO:0000259" key="2">
    <source>
        <dbReference type="Pfam" id="PF01863"/>
    </source>
</evidence>
<dbReference type="EMBL" id="BJYK01000009">
    <property type="protein sequence ID" value="GEN80655.1"/>
    <property type="molecule type" value="Genomic_DNA"/>
</dbReference>
<dbReference type="InterPro" id="IPR053136">
    <property type="entry name" value="UTP_pyrophosphatase-like"/>
</dbReference>
<gene>
    <name evidence="3" type="ORF">AFE02nite_23890</name>
</gene>
<dbReference type="Proteomes" id="UP000321484">
    <property type="component" value="Unassembled WGS sequence"/>
</dbReference>